<reference evidence="1 2" key="1">
    <citation type="journal article" date="2019" name="Microbiol. Resour. Announc.">
        <title>Draft Genome Sequences of Type Strains of Gordonibacter faecihominis, Paraeggerthella hongkongensis, Parvibacter caecicola,Slackia equolifaciens, Slackia faecicanis, and Slackia isoflavoniconvertens.</title>
        <authorList>
            <person name="Danylec N."/>
            <person name="Stoll D.A."/>
            <person name="Dotsch A."/>
            <person name="Huch M."/>
        </authorList>
    </citation>
    <scope>NUCLEOTIDE SEQUENCE [LARGE SCALE GENOMIC DNA]</scope>
    <source>
        <strain evidence="1 2">DSM 18785</strain>
    </source>
</reference>
<comment type="caution">
    <text evidence="1">The sequence shown here is derived from an EMBL/GenBank/DDBJ whole genome shotgun (WGS) entry which is preliminary data.</text>
</comment>
<keyword evidence="2" id="KW-1185">Reference proteome</keyword>
<gene>
    <name evidence="1" type="ORF">DMP10_00280</name>
</gene>
<dbReference type="EMBL" id="QICA01000001">
    <property type="protein sequence ID" value="RNL40035.1"/>
    <property type="molecule type" value="Genomic_DNA"/>
</dbReference>
<dbReference type="AlphaFoldDB" id="A0A3N0AYS8"/>
<evidence type="ECO:0000313" key="2">
    <source>
        <dbReference type="Proteomes" id="UP000278327"/>
    </source>
</evidence>
<name>A0A3N0AYS8_9ACTN</name>
<dbReference type="RefSeq" id="WP_117284565.1">
    <property type="nucleotide sequence ID" value="NZ_JAMTCE010000001.1"/>
</dbReference>
<sequence length="228" mass="27270">MSSNIQPLSEVEPFDYFAQNEEENILDDFPPQPSDEKIDIGTYIEIGRAYNQERRRTGNADLDFNEFKAQYLRENVSEFSGTHTTTGKTDLSPDSLFYEFDDFFSEGVHQTYDASGRRVLDAGEPEDDFLAYQRSVMESDDEEWKRRYLTMQAEMAEQREHVNRRRMHGNPFLHEERALNIDLDRELMKQNARIDELRQYDEAADYFDREPEFNETEYMREREDDYPW</sequence>
<protein>
    <submittedName>
        <fullName evidence="1">Uncharacterized protein</fullName>
    </submittedName>
</protein>
<accession>A0A3N0AYS8</accession>
<evidence type="ECO:0000313" key="1">
    <source>
        <dbReference type="EMBL" id="RNL40035.1"/>
    </source>
</evidence>
<proteinExistence type="predicted"/>
<organism evidence="1 2">
    <name type="scientific">Adlercreutzia equolifaciens subsp. celatus DSM 18785</name>
    <dbReference type="NCBI Taxonomy" id="1121021"/>
    <lineage>
        <taxon>Bacteria</taxon>
        <taxon>Bacillati</taxon>
        <taxon>Actinomycetota</taxon>
        <taxon>Coriobacteriia</taxon>
        <taxon>Eggerthellales</taxon>
        <taxon>Eggerthellaceae</taxon>
        <taxon>Adlercreutzia</taxon>
    </lineage>
</organism>
<dbReference type="Proteomes" id="UP000278327">
    <property type="component" value="Unassembled WGS sequence"/>
</dbReference>